<evidence type="ECO:0000313" key="2">
    <source>
        <dbReference type="Proteomes" id="UP000322887"/>
    </source>
</evidence>
<sequence>MTSTGCNSQPSTVKATGKVILDSKPVSNAEVLFESLEKNGFSAMGITDSNGIFNLKLADGVLGIVPGNYHVSITTFKRGDPKEGIPDTPEIIPVEYNERSNVEVTVTSEDNNQFNFEIEKQKQNSKTNSKWRK</sequence>
<proteinExistence type="predicted"/>
<accession>A0ABX5YK83</accession>
<reference evidence="1 2" key="1">
    <citation type="submission" date="2019-08" db="EMBL/GenBank/DDBJ databases">
        <title>Deep-cultivation of Planctomycetes and their phenomic and genomic characterization uncovers novel biology.</title>
        <authorList>
            <person name="Wiegand S."/>
            <person name="Jogler M."/>
            <person name="Boedeker C."/>
            <person name="Pinto D."/>
            <person name="Vollmers J."/>
            <person name="Rivas-Marin E."/>
            <person name="Kohn T."/>
            <person name="Peeters S.H."/>
            <person name="Heuer A."/>
            <person name="Rast P."/>
            <person name="Oberbeckmann S."/>
            <person name="Bunk B."/>
            <person name="Jeske O."/>
            <person name="Meyerdierks A."/>
            <person name="Storesund J.E."/>
            <person name="Kallscheuer N."/>
            <person name="Luecker S."/>
            <person name="Lage O.M."/>
            <person name="Pohl T."/>
            <person name="Merkel B.J."/>
            <person name="Hornburger P."/>
            <person name="Mueller R.-W."/>
            <person name="Bruemmer F."/>
            <person name="Labrenz M."/>
            <person name="Spormann A.M."/>
            <person name="Op den Camp H."/>
            <person name="Overmann J."/>
            <person name="Amann R."/>
            <person name="Jetten M.S.M."/>
            <person name="Mascher T."/>
            <person name="Medema M.H."/>
            <person name="Devos D.P."/>
            <person name="Kaster A.-K."/>
            <person name="Ovreas L."/>
            <person name="Rohde M."/>
            <person name="Galperin M.Y."/>
            <person name="Jogler C."/>
        </authorList>
    </citation>
    <scope>NUCLEOTIDE SEQUENCE [LARGE SCALE GENOMIC DNA]</scope>
    <source>
        <strain evidence="1 2">DSM 8797</strain>
    </source>
</reference>
<organism evidence="1 2">
    <name type="scientific">Gimesia maris</name>
    <dbReference type="NCBI Taxonomy" id="122"/>
    <lineage>
        <taxon>Bacteria</taxon>
        <taxon>Pseudomonadati</taxon>
        <taxon>Planctomycetota</taxon>
        <taxon>Planctomycetia</taxon>
        <taxon>Planctomycetales</taxon>
        <taxon>Planctomycetaceae</taxon>
        <taxon>Gimesia</taxon>
    </lineage>
</organism>
<evidence type="ECO:0000313" key="1">
    <source>
        <dbReference type="EMBL" id="QEG16126.1"/>
    </source>
</evidence>
<name>A0ABX5YK83_9PLAN</name>
<protein>
    <recommendedName>
        <fullName evidence="3">Carboxypeptidase regulatory-like domain-containing protein</fullName>
    </recommendedName>
</protein>
<gene>
    <name evidence="1" type="ORF">GmarT_19870</name>
</gene>
<evidence type="ECO:0008006" key="3">
    <source>
        <dbReference type="Google" id="ProtNLM"/>
    </source>
</evidence>
<dbReference type="EMBL" id="CP042910">
    <property type="protein sequence ID" value="QEG16126.1"/>
    <property type="molecule type" value="Genomic_DNA"/>
</dbReference>
<keyword evidence="2" id="KW-1185">Reference proteome</keyword>
<dbReference type="Proteomes" id="UP000322887">
    <property type="component" value="Chromosome"/>
</dbReference>